<accession>I3SX25</accession>
<protein>
    <submittedName>
        <fullName evidence="1">Uncharacterized protein</fullName>
    </submittedName>
</protein>
<dbReference type="EMBL" id="BT145023">
    <property type="protein sequence ID" value="AFK44817.1"/>
    <property type="molecule type" value="mRNA"/>
</dbReference>
<evidence type="ECO:0000313" key="1">
    <source>
        <dbReference type="EMBL" id="AFK44817.1"/>
    </source>
</evidence>
<sequence>MQEHRLCLGEGKVVRCMMLKGKNI</sequence>
<dbReference type="AlphaFoldDB" id="I3SX25"/>
<organism evidence="1">
    <name type="scientific">Lotus japonicus</name>
    <name type="common">Lotus corniculatus var. japonicus</name>
    <dbReference type="NCBI Taxonomy" id="34305"/>
    <lineage>
        <taxon>Eukaryota</taxon>
        <taxon>Viridiplantae</taxon>
        <taxon>Streptophyta</taxon>
        <taxon>Embryophyta</taxon>
        <taxon>Tracheophyta</taxon>
        <taxon>Spermatophyta</taxon>
        <taxon>Magnoliopsida</taxon>
        <taxon>eudicotyledons</taxon>
        <taxon>Gunneridae</taxon>
        <taxon>Pentapetalae</taxon>
        <taxon>rosids</taxon>
        <taxon>fabids</taxon>
        <taxon>Fabales</taxon>
        <taxon>Fabaceae</taxon>
        <taxon>Papilionoideae</taxon>
        <taxon>50 kb inversion clade</taxon>
        <taxon>NPAAA clade</taxon>
        <taxon>Hologalegina</taxon>
        <taxon>robinioid clade</taxon>
        <taxon>Loteae</taxon>
        <taxon>Lotus</taxon>
    </lineage>
</organism>
<proteinExistence type="evidence at transcript level"/>
<name>I3SX25_LOTJA</name>
<reference evidence="1" key="1">
    <citation type="submission" date="2012-05" db="EMBL/GenBank/DDBJ databases">
        <authorList>
            <person name="Krishnakumar V."/>
            <person name="Cheung F."/>
            <person name="Xiao Y."/>
            <person name="Chan A."/>
            <person name="Moskal W.A."/>
            <person name="Town C.D."/>
        </authorList>
    </citation>
    <scope>NUCLEOTIDE SEQUENCE</scope>
</reference>